<dbReference type="EMBL" id="CABFUZ020000252">
    <property type="protein sequence ID" value="VVM08405.1"/>
    <property type="molecule type" value="Genomic_DNA"/>
</dbReference>
<accession>A0A5E6MJX4</accession>
<keyword evidence="2" id="KW-1185">Reference proteome</keyword>
<sequence length="252" mass="29307">MSTANLLSKEMTLFFFLIGCFPSAPAHSSSVRLLSESAYAQLSPGERLPVSAGAPSPQLIPHVLYQEDVVLQNGHQRTKLRFYSEEDPANPPLWLRVWENERPVPPLREAAPEELVRLGERSGNPVLYAWTIPTVFEADEIKRIRIRAEYPVHPVSDRPRNDSFEIYFSHWGWQPSNSELLFQFDLAPLLLAIPCLGHSPTPTLFPWFLSSWFTIRPFGYASRGFTVWWRFREPEEKERCEKISLEWYAWYR</sequence>
<reference evidence="1" key="1">
    <citation type="submission" date="2019-09" db="EMBL/GenBank/DDBJ databases">
        <authorList>
            <person name="Cremers G."/>
        </authorList>
    </citation>
    <scope>NUCLEOTIDE SEQUENCE [LARGE SCALE GENOMIC DNA]</scope>
    <source>
        <strain evidence="1">3B</strain>
    </source>
</reference>
<gene>
    <name evidence="1" type="ORF">MAMC_02118</name>
</gene>
<protein>
    <submittedName>
        <fullName evidence="1">Uncharacterized protein</fullName>
    </submittedName>
</protein>
<dbReference type="AlphaFoldDB" id="A0A5E6MJX4"/>
<comment type="caution">
    <text evidence="1">The sequence shown here is derived from an EMBL/GenBank/DDBJ whole genome shotgun (WGS) entry which is preliminary data.</text>
</comment>
<evidence type="ECO:0000313" key="1">
    <source>
        <dbReference type="EMBL" id="VVM08405.1"/>
    </source>
</evidence>
<dbReference type="OrthoDB" id="199158at2"/>
<proteinExistence type="predicted"/>
<dbReference type="RefSeq" id="WP_142525995.1">
    <property type="nucleotide sequence ID" value="NZ_CABFUZ020000252.1"/>
</dbReference>
<dbReference type="Proteomes" id="UP000381693">
    <property type="component" value="Unassembled WGS sequence"/>
</dbReference>
<name>A0A5E6MJX4_9BACT</name>
<organism evidence="1 2">
    <name type="scientific">Methylacidimicrobium cyclopophantes</name>
    <dbReference type="NCBI Taxonomy" id="1041766"/>
    <lineage>
        <taxon>Bacteria</taxon>
        <taxon>Pseudomonadati</taxon>
        <taxon>Verrucomicrobiota</taxon>
        <taxon>Methylacidimicrobium</taxon>
    </lineage>
</organism>
<evidence type="ECO:0000313" key="2">
    <source>
        <dbReference type="Proteomes" id="UP000381693"/>
    </source>
</evidence>